<proteinExistence type="inferred from homology"/>
<dbReference type="InterPro" id="IPR038371">
    <property type="entry name" value="Cu_polyphenol_OxRdtase_sf"/>
</dbReference>
<name>A0A7Y9RWJ0_9ACTN</name>
<dbReference type="Gene3D" id="3.60.140.10">
    <property type="entry name" value="CNF1/YfiH-like putative cysteine hydrolases"/>
    <property type="match status" value="1"/>
</dbReference>
<evidence type="ECO:0000256" key="10">
    <source>
        <dbReference type="ARBA" id="ARBA00048968"/>
    </source>
</evidence>
<evidence type="ECO:0000256" key="8">
    <source>
        <dbReference type="ARBA" id="ARBA00023008"/>
    </source>
</evidence>
<dbReference type="Pfam" id="PF02578">
    <property type="entry name" value="Cu-oxidase_4"/>
    <property type="match status" value="1"/>
</dbReference>
<evidence type="ECO:0000313" key="14">
    <source>
        <dbReference type="Proteomes" id="UP000540656"/>
    </source>
</evidence>
<evidence type="ECO:0000256" key="9">
    <source>
        <dbReference type="ARBA" id="ARBA00047989"/>
    </source>
</evidence>
<comment type="catalytic activity">
    <reaction evidence="1">
        <text>inosine + phosphate = alpha-D-ribose 1-phosphate + hypoxanthine</text>
        <dbReference type="Rhea" id="RHEA:27646"/>
        <dbReference type="ChEBI" id="CHEBI:17368"/>
        <dbReference type="ChEBI" id="CHEBI:17596"/>
        <dbReference type="ChEBI" id="CHEBI:43474"/>
        <dbReference type="ChEBI" id="CHEBI:57720"/>
        <dbReference type="EC" id="2.4.2.1"/>
    </reaction>
    <physiologicalReaction direction="left-to-right" evidence="1">
        <dbReference type="Rhea" id="RHEA:27647"/>
    </physiologicalReaction>
</comment>
<evidence type="ECO:0000256" key="12">
    <source>
        <dbReference type="RuleBase" id="RU361274"/>
    </source>
</evidence>
<dbReference type="GO" id="GO:0016787">
    <property type="term" value="F:hydrolase activity"/>
    <property type="evidence" value="ECO:0007669"/>
    <property type="project" value="UniProtKB-KW"/>
</dbReference>
<comment type="caution">
    <text evidence="13">The sequence shown here is derived from an EMBL/GenBank/DDBJ whole genome shotgun (WGS) entry which is preliminary data.</text>
</comment>
<comment type="catalytic activity">
    <reaction evidence="11">
        <text>S-methyl-5'-thioadenosine + phosphate = 5-(methylsulfanyl)-alpha-D-ribose 1-phosphate + adenine</text>
        <dbReference type="Rhea" id="RHEA:11852"/>
        <dbReference type="ChEBI" id="CHEBI:16708"/>
        <dbReference type="ChEBI" id="CHEBI:17509"/>
        <dbReference type="ChEBI" id="CHEBI:43474"/>
        <dbReference type="ChEBI" id="CHEBI:58533"/>
        <dbReference type="EC" id="2.4.2.28"/>
    </reaction>
    <physiologicalReaction direction="left-to-right" evidence="11">
        <dbReference type="Rhea" id="RHEA:11853"/>
    </physiologicalReaction>
</comment>
<sequence>MFAFRERREGGLDRSTVEVAFTDSTLDLQGMRPGFGEALGAVVEACGVGFARMNQVHGDVVRVVDAAQPDPGASLPAADALVTTTAGVGLMVRVADCVPILLADASAGVVSAVHAGRGGMSLDIASKTIEEMAARGATDIEAWIGPHVCGRCYEVPEEMRAQVSRSVPESFSTTSWGTPALDIGAGVSAQLERAGVRVHLVGGCTLEQDQFHSFRRDGAASGRMAGLVWLA</sequence>
<dbReference type="PANTHER" id="PTHR30616">
    <property type="entry name" value="UNCHARACTERIZED PROTEIN YFIH"/>
    <property type="match status" value="1"/>
</dbReference>
<evidence type="ECO:0000256" key="4">
    <source>
        <dbReference type="ARBA" id="ARBA00022679"/>
    </source>
</evidence>
<keyword evidence="14" id="KW-1185">Reference proteome</keyword>
<evidence type="ECO:0000256" key="2">
    <source>
        <dbReference type="ARBA" id="ARBA00003215"/>
    </source>
</evidence>
<dbReference type="Proteomes" id="UP000540656">
    <property type="component" value="Unassembled WGS sequence"/>
</dbReference>
<keyword evidence="7" id="KW-0862">Zinc</keyword>
<dbReference type="CDD" id="cd16833">
    <property type="entry name" value="YfiH"/>
    <property type="match status" value="1"/>
</dbReference>
<evidence type="ECO:0000256" key="1">
    <source>
        <dbReference type="ARBA" id="ARBA00000553"/>
    </source>
</evidence>
<gene>
    <name evidence="13" type="ORF">BJ980_000890</name>
</gene>
<keyword evidence="6" id="KW-0378">Hydrolase</keyword>
<evidence type="ECO:0000256" key="3">
    <source>
        <dbReference type="ARBA" id="ARBA00007353"/>
    </source>
</evidence>
<keyword evidence="4" id="KW-0808">Transferase</keyword>
<dbReference type="GO" id="GO:0017061">
    <property type="term" value="F:S-methyl-5-thioadenosine phosphorylase activity"/>
    <property type="evidence" value="ECO:0007669"/>
    <property type="project" value="UniProtKB-EC"/>
</dbReference>
<evidence type="ECO:0000313" key="13">
    <source>
        <dbReference type="EMBL" id="NYG57967.1"/>
    </source>
</evidence>
<keyword evidence="5" id="KW-0479">Metal-binding</keyword>
<keyword evidence="8" id="KW-0186">Copper</keyword>
<comment type="catalytic activity">
    <reaction evidence="9">
        <text>adenosine + H2O + H(+) = inosine + NH4(+)</text>
        <dbReference type="Rhea" id="RHEA:24408"/>
        <dbReference type="ChEBI" id="CHEBI:15377"/>
        <dbReference type="ChEBI" id="CHEBI:15378"/>
        <dbReference type="ChEBI" id="CHEBI:16335"/>
        <dbReference type="ChEBI" id="CHEBI:17596"/>
        <dbReference type="ChEBI" id="CHEBI:28938"/>
        <dbReference type="EC" id="3.5.4.4"/>
    </reaction>
    <physiologicalReaction direction="left-to-right" evidence="9">
        <dbReference type="Rhea" id="RHEA:24409"/>
    </physiologicalReaction>
</comment>
<organism evidence="13 14">
    <name type="scientific">Nocardioides daedukensis</name>
    <dbReference type="NCBI Taxonomy" id="634462"/>
    <lineage>
        <taxon>Bacteria</taxon>
        <taxon>Bacillati</taxon>
        <taxon>Actinomycetota</taxon>
        <taxon>Actinomycetes</taxon>
        <taxon>Propionibacteriales</taxon>
        <taxon>Nocardioidaceae</taxon>
        <taxon>Nocardioides</taxon>
    </lineage>
</organism>
<dbReference type="InterPro" id="IPR011324">
    <property type="entry name" value="Cytotoxic_necrot_fac-like_cat"/>
</dbReference>
<dbReference type="EMBL" id="JACCAA010000001">
    <property type="protein sequence ID" value="NYG57967.1"/>
    <property type="molecule type" value="Genomic_DNA"/>
</dbReference>
<evidence type="ECO:0000256" key="7">
    <source>
        <dbReference type="ARBA" id="ARBA00022833"/>
    </source>
</evidence>
<evidence type="ECO:0000256" key="5">
    <source>
        <dbReference type="ARBA" id="ARBA00022723"/>
    </source>
</evidence>
<evidence type="ECO:0000256" key="6">
    <source>
        <dbReference type="ARBA" id="ARBA00022801"/>
    </source>
</evidence>
<dbReference type="RefSeq" id="WP_179501177.1">
    <property type="nucleotide sequence ID" value="NZ_JACCAA010000001.1"/>
</dbReference>
<comment type="function">
    <text evidence="2">Purine nucleoside enzyme that catalyzes the phosphorolysis of adenosine and inosine nucleosides, yielding D-ribose 1-phosphate and the respective free bases, adenine and hypoxanthine. Also catalyzes the phosphorolysis of S-methyl-5'-thioadenosine into adenine and S-methyl-5-thio-alpha-D-ribose 1-phosphate. Also has adenosine deaminase activity.</text>
</comment>
<evidence type="ECO:0000256" key="11">
    <source>
        <dbReference type="ARBA" id="ARBA00049893"/>
    </source>
</evidence>
<reference evidence="13 14" key="1">
    <citation type="submission" date="2020-07" db="EMBL/GenBank/DDBJ databases">
        <title>Sequencing the genomes of 1000 actinobacteria strains.</title>
        <authorList>
            <person name="Klenk H.-P."/>
        </authorList>
    </citation>
    <scope>NUCLEOTIDE SEQUENCE [LARGE SCALE GENOMIC DNA]</scope>
    <source>
        <strain evidence="13 14">DSM 23819</strain>
    </source>
</reference>
<comment type="catalytic activity">
    <reaction evidence="10">
        <text>adenosine + phosphate = alpha-D-ribose 1-phosphate + adenine</text>
        <dbReference type="Rhea" id="RHEA:27642"/>
        <dbReference type="ChEBI" id="CHEBI:16335"/>
        <dbReference type="ChEBI" id="CHEBI:16708"/>
        <dbReference type="ChEBI" id="CHEBI:43474"/>
        <dbReference type="ChEBI" id="CHEBI:57720"/>
        <dbReference type="EC" id="2.4.2.1"/>
    </reaction>
    <physiologicalReaction direction="left-to-right" evidence="10">
        <dbReference type="Rhea" id="RHEA:27643"/>
    </physiologicalReaction>
</comment>
<dbReference type="PANTHER" id="PTHR30616:SF2">
    <property type="entry name" value="PURINE NUCLEOSIDE PHOSPHORYLASE LACC1"/>
    <property type="match status" value="1"/>
</dbReference>
<dbReference type="InterPro" id="IPR003730">
    <property type="entry name" value="Cu_polyphenol_OxRdtase"/>
</dbReference>
<comment type="similarity">
    <text evidence="3 12">Belongs to the purine nucleoside phosphorylase YfiH/LACC1 family.</text>
</comment>
<protein>
    <recommendedName>
        <fullName evidence="12">Purine nucleoside phosphorylase</fullName>
    </recommendedName>
</protein>
<dbReference type="SUPFAM" id="SSF64438">
    <property type="entry name" value="CNF1/YfiH-like putative cysteine hydrolases"/>
    <property type="match status" value="1"/>
</dbReference>
<dbReference type="AlphaFoldDB" id="A0A7Y9RWJ0"/>
<dbReference type="NCBIfam" id="TIGR00726">
    <property type="entry name" value="peptidoglycan editing factor PgeF"/>
    <property type="match status" value="1"/>
</dbReference>
<dbReference type="GO" id="GO:0005507">
    <property type="term" value="F:copper ion binding"/>
    <property type="evidence" value="ECO:0007669"/>
    <property type="project" value="TreeGrafter"/>
</dbReference>
<accession>A0A7Y9RWJ0</accession>